<keyword evidence="1" id="KW-0472">Membrane</keyword>
<reference evidence="2" key="1">
    <citation type="submission" date="2020-10" db="EMBL/GenBank/DDBJ databases">
        <authorList>
            <person name="Gilroy R."/>
        </authorList>
    </citation>
    <scope>NUCLEOTIDE SEQUENCE</scope>
    <source>
        <strain evidence="2">17113</strain>
    </source>
</reference>
<accession>A0A9D9DIL2</accession>
<feature type="transmembrane region" description="Helical" evidence="1">
    <location>
        <begin position="247"/>
        <end position="269"/>
    </location>
</feature>
<evidence type="ECO:0000256" key="1">
    <source>
        <dbReference type="SAM" id="Phobius"/>
    </source>
</evidence>
<evidence type="ECO:0000313" key="2">
    <source>
        <dbReference type="EMBL" id="MBO8426865.1"/>
    </source>
</evidence>
<proteinExistence type="predicted"/>
<evidence type="ECO:0000313" key="3">
    <source>
        <dbReference type="Proteomes" id="UP000823634"/>
    </source>
</evidence>
<reference evidence="2" key="2">
    <citation type="journal article" date="2021" name="PeerJ">
        <title>Extensive microbial diversity within the chicken gut microbiome revealed by metagenomics and culture.</title>
        <authorList>
            <person name="Gilroy R."/>
            <person name="Ravi A."/>
            <person name="Getino M."/>
            <person name="Pursley I."/>
            <person name="Horton D.L."/>
            <person name="Alikhan N.F."/>
            <person name="Baker D."/>
            <person name="Gharbi K."/>
            <person name="Hall N."/>
            <person name="Watson M."/>
            <person name="Adriaenssens E.M."/>
            <person name="Foster-Nyarko E."/>
            <person name="Jarju S."/>
            <person name="Secka A."/>
            <person name="Antonio M."/>
            <person name="Oren A."/>
            <person name="Chaudhuri R.R."/>
            <person name="La Ragione R."/>
            <person name="Hildebrand F."/>
            <person name="Pallen M.J."/>
        </authorList>
    </citation>
    <scope>NUCLEOTIDE SEQUENCE</scope>
    <source>
        <strain evidence="2">17113</strain>
    </source>
</reference>
<keyword evidence="1" id="KW-1133">Transmembrane helix</keyword>
<dbReference type="EMBL" id="JADINA010000039">
    <property type="protein sequence ID" value="MBO8426865.1"/>
    <property type="molecule type" value="Genomic_DNA"/>
</dbReference>
<feature type="transmembrane region" description="Helical" evidence="1">
    <location>
        <begin position="136"/>
        <end position="153"/>
    </location>
</feature>
<sequence>MPGPLGVEFANFPFVYCLLATAVFVIICVQICHLAGKAFSEKFVSIILWVNFALHFLKQLNPFYAAEWPYALARSTGENLCAVLVIAEPFLWKWGGKYAKDYMYYMGIISTLVILIYPTSLVGIDLHSLDGVLECFRFYSCHAPLLIVAIVMVREGFHKLNYHRLWAMPLMFCFVQAIIFFNGLFLNLTLYHQSWLEFIDVENKYFNSSFTMGPGHILDPVLGWLYPYLPPILMTYRYAGEIRFVPVVYLFIPVSLLTALLGPAFAYPFDYLRFKSDWALLKQKRRLRKASGGHLWK</sequence>
<dbReference type="AlphaFoldDB" id="A0A9D9DIL2"/>
<feature type="transmembrane region" description="Helical" evidence="1">
    <location>
        <begin position="165"/>
        <end position="185"/>
    </location>
</feature>
<name>A0A9D9DIL2_9FIRM</name>
<dbReference type="Proteomes" id="UP000823634">
    <property type="component" value="Unassembled WGS sequence"/>
</dbReference>
<feature type="transmembrane region" description="Helical" evidence="1">
    <location>
        <begin position="104"/>
        <end position="124"/>
    </location>
</feature>
<comment type="caution">
    <text evidence="2">The sequence shown here is derived from an EMBL/GenBank/DDBJ whole genome shotgun (WGS) entry which is preliminary data.</text>
</comment>
<dbReference type="Pfam" id="PF14808">
    <property type="entry name" value="TMEM164"/>
    <property type="match status" value="1"/>
</dbReference>
<feature type="transmembrane region" description="Helical" evidence="1">
    <location>
        <begin position="12"/>
        <end position="36"/>
    </location>
</feature>
<protein>
    <submittedName>
        <fullName evidence="2">Uncharacterized protein</fullName>
    </submittedName>
</protein>
<keyword evidence="1" id="KW-0812">Transmembrane</keyword>
<gene>
    <name evidence="2" type="ORF">IAC61_06120</name>
</gene>
<organism evidence="2 3">
    <name type="scientific">Candidatus Alloenteromonas pullistercoris</name>
    <dbReference type="NCBI Taxonomy" id="2840785"/>
    <lineage>
        <taxon>Bacteria</taxon>
        <taxon>Bacillati</taxon>
        <taxon>Bacillota</taxon>
        <taxon>Bacillota incertae sedis</taxon>
        <taxon>Candidatus Alloenteromonas</taxon>
    </lineage>
</organism>